<sequence length="127" mass="14467">MDAIHSYHDAVTKADAELTLQYHRVLTLLEEKKQAREVLQAETDARLGVGGEETVNEKCFKLDYLHRHEELKRAKEFTDARLQTFEFSALQLTESAKALNTYRRSKLQILAAAENLDSPDPINPNPS</sequence>
<organism evidence="1 2">
    <name type="scientific">Linum tenue</name>
    <dbReference type="NCBI Taxonomy" id="586396"/>
    <lineage>
        <taxon>Eukaryota</taxon>
        <taxon>Viridiplantae</taxon>
        <taxon>Streptophyta</taxon>
        <taxon>Embryophyta</taxon>
        <taxon>Tracheophyta</taxon>
        <taxon>Spermatophyta</taxon>
        <taxon>Magnoliopsida</taxon>
        <taxon>eudicotyledons</taxon>
        <taxon>Gunneridae</taxon>
        <taxon>Pentapetalae</taxon>
        <taxon>rosids</taxon>
        <taxon>fabids</taxon>
        <taxon>Malpighiales</taxon>
        <taxon>Linaceae</taxon>
        <taxon>Linum</taxon>
    </lineage>
</organism>
<dbReference type="AlphaFoldDB" id="A0AAV0IMI4"/>
<keyword evidence="2" id="KW-1185">Reference proteome</keyword>
<accession>A0AAV0IMI4</accession>
<dbReference type="Proteomes" id="UP001154282">
    <property type="component" value="Unassembled WGS sequence"/>
</dbReference>
<gene>
    <name evidence="1" type="ORF">LITE_LOCUS9804</name>
</gene>
<proteinExistence type="predicted"/>
<comment type="caution">
    <text evidence="1">The sequence shown here is derived from an EMBL/GenBank/DDBJ whole genome shotgun (WGS) entry which is preliminary data.</text>
</comment>
<evidence type="ECO:0000313" key="2">
    <source>
        <dbReference type="Proteomes" id="UP001154282"/>
    </source>
</evidence>
<name>A0AAV0IMI4_9ROSI</name>
<protein>
    <submittedName>
        <fullName evidence="1">Uncharacterized protein</fullName>
    </submittedName>
</protein>
<evidence type="ECO:0000313" key="1">
    <source>
        <dbReference type="EMBL" id="CAI0398197.1"/>
    </source>
</evidence>
<dbReference type="EMBL" id="CAMGYJ010000004">
    <property type="protein sequence ID" value="CAI0398197.1"/>
    <property type="molecule type" value="Genomic_DNA"/>
</dbReference>
<reference evidence="1" key="1">
    <citation type="submission" date="2022-08" db="EMBL/GenBank/DDBJ databases">
        <authorList>
            <person name="Gutierrez-Valencia J."/>
        </authorList>
    </citation>
    <scope>NUCLEOTIDE SEQUENCE</scope>
</reference>